<name>A0A256GUX4_9HYPH</name>
<protein>
    <submittedName>
        <fullName evidence="1">Uncharacterized protein</fullName>
    </submittedName>
</protein>
<dbReference type="EMBL" id="NNRN01000044">
    <property type="protein sequence ID" value="OYR30361.1"/>
    <property type="molecule type" value="Genomic_DNA"/>
</dbReference>
<accession>A0A256GUX4</accession>
<evidence type="ECO:0000313" key="1">
    <source>
        <dbReference type="EMBL" id="OYR30361.1"/>
    </source>
</evidence>
<reference evidence="1 2" key="1">
    <citation type="submission" date="2017-07" db="EMBL/GenBank/DDBJ databases">
        <title>Draft genome of Ochrobactrum lupini type strain LUP21.</title>
        <authorList>
            <person name="Krzyzanowska D.M."/>
            <person name="Jafra S."/>
        </authorList>
    </citation>
    <scope>NUCLEOTIDE SEQUENCE [LARGE SCALE GENOMIC DNA]</scope>
    <source>
        <strain evidence="1 2">LUP21</strain>
    </source>
</reference>
<dbReference type="Proteomes" id="UP000216363">
    <property type="component" value="Unassembled WGS sequence"/>
</dbReference>
<evidence type="ECO:0000313" key="2">
    <source>
        <dbReference type="Proteomes" id="UP000216363"/>
    </source>
</evidence>
<organism evidence="1 2">
    <name type="scientific">Brucella lupini</name>
    <dbReference type="NCBI Taxonomy" id="255457"/>
    <lineage>
        <taxon>Bacteria</taxon>
        <taxon>Pseudomonadati</taxon>
        <taxon>Pseudomonadota</taxon>
        <taxon>Alphaproteobacteria</taxon>
        <taxon>Hyphomicrobiales</taxon>
        <taxon>Brucellaceae</taxon>
        <taxon>Brucella/Ochrobactrum group</taxon>
        <taxon>Brucella</taxon>
    </lineage>
</organism>
<dbReference type="AlphaFoldDB" id="A0A256GUX4"/>
<sequence>MLIRSRRPKVFLETLKPVKLSLSTLTRFSEDVVPFHIVRYIVDDEVSAEEMSTSACSI</sequence>
<proteinExistence type="predicted"/>
<comment type="caution">
    <text evidence="1">The sequence shown here is derived from an EMBL/GenBank/DDBJ whole genome shotgun (WGS) entry which is preliminary data.</text>
</comment>
<gene>
    <name evidence="1" type="ORF">CES86_1685</name>
</gene>